<accession>B5U4W3</accession>
<protein>
    <recommendedName>
        <fullName evidence="1">DUF7352 domain-containing protein</fullName>
    </recommendedName>
</protein>
<reference evidence="2 3" key="1">
    <citation type="submission" date="2008-09" db="EMBL/GenBank/DDBJ databases">
        <authorList>
            <person name="Tantoco A.T."/>
            <person name="Edgar R.H."/>
            <person name="Ko C."/>
            <person name="Chambers R.A."/>
            <person name="Jacobs-Sera D."/>
            <person name="Hendrix R.W."/>
            <person name="Hatfull G.F."/>
        </authorList>
    </citation>
    <scope>NUCLEOTIDE SEQUENCE [LARGE SCALE GENOMIC DNA]</scope>
</reference>
<evidence type="ECO:0000313" key="2">
    <source>
        <dbReference type="EMBL" id="ACI12503.1"/>
    </source>
</evidence>
<feature type="domain" description="DUF7352" evidence="1">
    <location>
        <begin position="2"/>
        <end position="110"/>
    </location>
</feature>
<proteinExistence type="predicted"/>
<evidence type="ECO:0000313" key="3">
    <source>
        <dbReference type="Proteomes" id="UP000002183"/>
    </source>
</evidence>
<evidence type="ECO:0000259" key="1">
    <source>
        <dbReference type="Pfam" id="PF24043"/>
    </source>
</evidence>
<keyword evidence="3" id="KW-1185">Reference proteome</keyword>
<dbReference type="GeneID" id="6940789"/>
<gene>
    <name evidence="2" type="primary">88</name>
    <name evidence="2" type="ORF">KONSTANTINE_88</name>
</gene>
<dbReference type="InterPro" id="IPR055776">
    <property type="entry name" value="DUF7352"/>
</dbReference>
<sequence>MKIYRFPLKIEDYQEIRMPPSYQILSVAPAREPYLRPSGYLGGNVRVQGIDMWAKVDNIEIPAQYPLGVYLVGTGNPWPTKGKGGAYIPLNFIGTCVMENGLVWHVHVGPTQTDLLRRES</sequence>
<dbReference type="KEGG" id="vg:6940789"/>
<dbReference type="EMBL" id="FJ174691">
    <property type="protein sequence ID" value="ACI12503.1"/>
    <property type="molecule type" value="Genomic_DNA"/>
</dbReference>
<dbReference type="Proteomes" id="UP000002183">
    <property type="component" value="Segment"/>
</dbReference>
<name>B5U4W3_9CAUD</name>
<dbReference type="Pfam" id="PF24043">
    <property type="entry name" value="DUF7352"/>
    <property type="match status" value="1"/>
</dbReference>
<dbReference type="RefSeq" id="YP_002242145.1">
    <property type="nucleotide sequence ID" value="NC_011292.1"/>
</dbReference>
<organism evidence="2 3">
    <name type="scientific">Mycobacterium phage Konstantine</name>
    <dbReference type="NCBI Taxonomy" id="563121"/>
    <lineage>
        <taxon>Viruses</taxon>
        <taxon>Duplodnaviria</taxon>
        <taxon>Heunggongvirae</taxon>
        <taxon>Uroviricota</taxon>
        <taxon>Caudoviricetes</taxon>
        <taxon>Konstantinevirus</taxon>
        <taxon>Konstantinevirus konstantine</taxon>
    </lineage>
</organism>